<keyword evidence="8 9" id="KW-0131">Cell cycle</keyword>
<dbReference type="PROSITE" id="PS01011">
    <property type="entry name" value="FOLYLPOLYGLU_SYNT_1"/>
    <property type="match status" value="1"/>
</dbReference>
<organism evidence="13 14">
    <name type="scientific">Desulfurella multipotens</name>
    <dbReference type="NCBI Taxonomy" id="79269"/>
    <lineage>
        <taxon>Bacteria</taxon>
        <taxon>Pseudomonadati</taxon>
        <taxon>Campylobacterota</taxon>
        <taxon>Desulfurellia</taxon>
        <taxon>Desulfurellales</taxon>
        <taxon>Desulfurellaceae</taxon>
        <taxon>Desulfurella</taxon>
    </lineage>
</organism>
<dbReference type="GO" id="GO:0004326">
    <property type="term" value="F:tetrahydrofolylpolyglutamate synthase activity"/>
    <property type="evidence" value="ECO:0007669"/>
    <property type="project" value="InterPro"/>
</dbReference>
<evidence type="ECO:0000259" key="11">
    <source>
        <dbReference type="Pfam" id="PF02875"/>
    </source>
</evidence>
<reference evidence="14" key="1">
    <citation type="submission" date="2016-10" db="EMBL/GenBank/DDBJ databases">
        <authorList>
            <person name="Varghese N."/>
            <person name="Submissions S."/>
        </authorList>
    </citation>
    <scope>NUCLEOTIDE SEQUENCE [LARGE SCALE GENOMIC DNA]</scope>
    <source>
        <strain evidence="14">DSM 8415</strain>
    </source>
</reference>
<comment type="subcellular location">
    <subcellularLocation>
        <location evidence="1 9 10">Cytoplasm</location>
    </subcellularLocation>
</comment>
<dbReference type="Gene3D" id="3.40.50.720">
    <property type="entry name" value="NAD(P)-binding Rossmann-like Domain"/>
    <property type="match status" value="1"/>
</dbReference>
<accession>A0A1G6QPC7</accession>
<dbReference type="InterPro" id="IPR036615">
    <property type="entry name" value="Mur_ligase_C_dom_sf"/>
</dbReference>
<dbReference type="RefSeq" id="WP_092129498.1">
    <property type="nucleotide sequence ID" value="NZ_FMYU01000012.1"/>
</dbReference>
<keyword evidence="9 10" id="KW-0961">Cell wall biogenesis/degradation</keyword>
<proteinExistence type="inferred from homology"/>
<evidence type="ECO:0000313" key="13">
    <source>
        <dbReference type="EMBL" id="SDC93545.1"/>
    </source>
</evidence>
<dbReference type="PANTHER" id="PTHR43692:SF1">
    <property type="entry name" value="UDP-N-ACETYLMURAMOYLALANINE--D-GLUTAMATE LIGASE"/>
    <property type="match status" value="1"/>
</dbReference>
<keyword evidence="3 9" id="KW-0963">Cytoplasm</keyword>
<keyword evidence="7 9" id="KW-0067">ATP-binding</keyword>
<dbReference type="Gene3D" id="3.40.1190.10">
    <property type="entry name" value="Mur-like, catalytic domain"/>
    <property type="match status" value="1"/>
</dbReference>
<dbReference type="GO" id="GO:0051301">
    <property type="term" value="P:cell division"/>
    <property type="evidence" value="ECO:0007669"/>
    <property type="project" value="UniProtKB-KW"/>
</dbReference>
<dbReference type="SUPFAM" id="SSF53244">
    <property type="entry name" value="MurD-like peptide ligases, peptide-binding domain"/>
    <property type="match status" value="1"/>
</dbReference>
<feature type="domain" description="Mur ligase central" evidence="12">
    <location>
        <begin position="99"/>
        <end position="266"/>
    </location>
</feature>
<sequence length="436" mass="48877">MKIAILGFGKSGKSVYDLLVKKNEDEVFVFDDNKLPDKLNFFGQDKSKAFFDMNFDLVVVSPGIPKHHPFIKHALNKNFPIISELEFGFRLTKCKIIAITGTNGKSTTVKLIHNILKKSGKKVLMCGNYGLPLTKAAQVSHLLDYLIVEVSSFQLEFIDTFKPYIAIILNITQDHLSWHGSFQEYKQAKLKIAKNLLNEGFLIRNLDEDYSVDAFNVIGFSTHKDNVEAKVSQNSVTINFKEHFEIKNTKLIGTHNMQNIAAASLASLICNVDKNTILEVAMNQETLPHRLEYVCEIEGVKFYNDSKSTNIDSVRKAIESFENKQDIVIILGGKHKGESYANLMDLLPQLTGVVVFGEDRKKIIAELNKLRPIPLPAVNVKGAVIAAFHIAKPGGIVLFSPGGSSFDQFKNFEERGEAFKAECLAFKEEYDKAPRL</sequence>
<dbReference type="PANTHER" id="PTHR43692">
    <property type="entry name" value="UDP-N-ACETYLMURAMOYLALANINE--D-GLUTAMATE LIGASE"/>
    <property type="match status" value="1"/>
</dbReference>
<dbReference type="Pfam" id="PF02875">
    <property type="entry name" value="Mur_ligase_C"/>
    <property type="match status" value="1"/>
</dbReference>
<dbReference type="InterPro" id="IPR004101">
    <property type="entry name" value="Mur_ligase_C"/>
</dbReference>
<protein>
    <recommendedName>
        <fullName evidence="9 10">UDP-N-acetylmuramoylalanine--D-glutamate ligase</fullName>
        <ecNumber evidence="9 10">6.3.2.9</ecNumber>
    </recommendedName>
    <alternativeName>
        <fullName evidence="9">D-glutamic acid-adding enzyme</fullName>
    </alternativeName>
    <alternativeName>
        <fullName evidence="9">UDP-N-acetylmuramoyl-L-alanyl-D-glutamate synthetase</fullName>
    </alternativeName>
</protein>
<evidence type="ECO:0000256" key="3">
    <source>
        <dbReference type="ARBA" id="ARBA00022490"/>
    </source>
</evidence>
<dbReference type="Pfam" id="PF08245">
    <property type="entry name" value="Mur_ligase_M"/>
    <property type="match status" value="1"/>
</dbReference>
<evidence type="ECO:0000313" key="14">
    <source>
        <dbReference type="Proteomes" id="UP000199411"/>
    </source>
</evidence>
<evidence type="ECO:0000256" key="6">
    <source>
        <dbReference type="ARBA" id="ARBA00022741"/>
    </source>
</evidence>
<dbReference type="Gene3D" id="3.90.190.20">
    <property type="entry name" value="Mur ligase, C-terminal domain"/>
    <property type="match status" value="1"/>
</dbReference>
<dbReference type="GO" id="GO:0008360">
    <property type="term" value="P:regulation of cell shape"/>
    <property type="evidence" value="ECO:0007669"/>
    <property type="project" value="UniProtKB-KW"/>
</dbReference>
<keyword evidence="9 10" id="KW-0573">Peptidoglycan synthesis</keyword>
<dbReference type="UniPathway" id="UPA00219"/>
<keyword evidence="9 10" id="KW-0133">Cell shape</keyword>
<dbReference type="SUPFAM" id="SSF51984">
    <property type="entry name" value="MurCD N-terminal domain"/>
    <property type="match status" value="1"/>
</dbReference>
<dbReference type="Proteomes" id="UP000199411">
    <property type="component" value="Unassembled WGS sequence"/>
</dbReference>
<comment type="pathway">
    <text evidence="2 9 10">Cell wall biogenesis; peptidoglycan biosynthesis.</text>
</comment>
<feature type="domain" description="Mur ligase C-terminal" evidence="11">
    <location>
        <begin position="289"/>
        <end position="401"/>
    </location>
</feature>
<comment type="catalytic activity">
    <reaction evidence="9 10">
        <text>UDP-N-acetyl-alpha-D-muramoyl-L-alanine + D-glutamate + ATP = UDP-N-acetyl-alpha-D-muramoyl-L-alanyl-D-glutamate + ADP + phosphate + H(+)</text>
        <dbReference type="Rhea" id="RHEA:16429"/>
        <dbReference type="ChEBI" id="CHEBI:15378"/>
        <dbReference type="ChEBI" id="CHEBI:29986"/>
        <dbReference type="ChEBI" id="CHEBI:30616"/>
        <dbReference type="ChEBI" id="CHEBI:43474"/>
        <dbReference type="ChEBI" id="CHEBI:83898"/>
        <dbReference type="ChEBI" id="CHEBI:83900"/>
        <dbReference type="ChEBI" id="CHEBI:456216"/>
        <dbReference type="EC" id="6.3.2.9"/>
    </reaction>
</comment>
<comment type="function">
    <text evidence="9 10">Cell wall formation. Catalyzes the addition of glutamate to the nucleotide precursor UDP-N-acetylmuramoyl-L-alanine (UMA).</text>
</comment>
<keyword evidence="6 9" id="KW-0547">Nucleotide-binding</keyword>
<dbReference type="NCBIfam" id="TIGR01087">
    <property type="entry name" value="murD"/>
    <property type="match status" value="1"/>
</dbReference>
<dbReference type="InterPro" id="IPR036565">
    <property type="entry name" value="Mur-like_cat_sf"/>
</dbReference>
<evidence type="ECO:0000259" key="12">
    <source>
        <dbReference type="Pfam" id="PF08245"/>
    </source>
</evidence>
<dbReference type="Pfam" id="PF21799">
    <property type="entry name" value="MurD-like_N"/>
    <property type="match status" value="1"/>
</dbReference>
<dbReference type="EC" id="6.3.2.9" evidence="9 10"/>
<dbReference type="AlphaFoldDB" id="A0A1G6QPC7"/>
<dbReference type="GO" id="GO:0009252">
    <property type="term" value="P:peptidoglycan biosynthetic process"/>
    <property type="evidence" value="ECO:0007669"/>
    <property type="project" value="UniProtKB-UniRule"/>
</dbReference>
<keyword evidence="4 9" id="KW-0436">Ligase</keyword>
<dbReference type="InterPro" id="IPR005762">
    <property type="entry name" value="MurD"/>
</dbReference>
<evidence type="ECO:0000256" key="8">
    <source>
        <dbReference type="ARBA" id="ARBA00023306"/>
    </source>
</evidence>
<dbReference type="InterPro" id="IPR018109">
    <property type="entry name" value="Folylpolyglutamate_synth_CS"/>
</dbReference>
<evidence type="ECO:0000256" key="2">
    <source>
        <dbReference type="ARBA" id="ARBA00004752"/>
    </source>
</evidence>
<dbReference type="OrthoDB" id="9809796at2"/>
<name>A0A1G6QPC7_9BACT</name>
<comment type="similarity">
    <text evidence="9">Belongs to the MurCDEF family.</text>
</comment>
<keyword evidence="5 9" id="KW-0132">Cell division</keyword>
<keyword evidence="14" id="KW-1185">Reference proteome</keyword>
<evidence type="ECO:0000256" key="5">
    <source>
        <dbReference type="ARBA" id="ARBA00022618"/>
    </source>
</evidence>
<dbReference type="InterPro" id="IPR013221">
    <property type="entry name" value="Mur_ligase_cen"/>
</dbReference>
<dbReference type="GO" id="GO:0008764">
    <property type="term" value="F:UDP-N-acetylmuramoylalanine-D-glutamate ligase activity"/>
    <property type="evidence" value="ECO:0007669"/>
    <property type="project" value="UniProtKB-UniRule"/>
</dbReference>
<dbReference type="GO" id="GO:0071555">
    <property type="term" value="P:cell wall organization"/>
    <property type="evidence" value="ECO:0007669"/>
    <property type="project" value="UniProtKB-KW"/>
</dbReference>
<feature type="binding site" evidence="9">
    <location>
        <begin position="101"/>
        <end position="107"/>
    </location>
    <ligand>
        <name>ATP</name>
        <dbReference type="ChEBI" id="CHEBI:30616"/>
    </ligand>
</feature>
<dbReference type="GO" id="GO:0005737">
    <property type="term" value="C:cytoplasm"/>
    <property type="evidence" value="ECO:0007669"/>
    <property type="project" value="UniProtKB-SubCell"/>
</dbReference>
<evidence type="ECO:0000256" key="7">
    <source>
        <dbReference type="ARBA" id="ARBA00022840"/>
    </source>
</evidence>
<gene>
    <name evidence="9" type="primary">murD</name>
    <name evidence="13" type="ORF">SAMN05660835_01618</name>
</gene>
<evidence type="ECO:0000256" key="9">
    <source>
        <dbReference type="HAMAP-Rule" id="MF_00639"/>
    </source>
</evidence>
<dbReference type="SUPFAM" id="SSF53623">
    <property type="entry name" value="MurD-like peptide ligases, catalytic domain"/>
    <property type="match status" value="1"/>
</dbReference>
<evidence type="ECO:0000256" key="10">
    <source>
        <dbReference type="RuleBase" id="RU003664"/>
    </source>
</evidence>
<dbReference type="EMBL" id="FMYU01000012">
    <property type="protein sequence ID" value="SDC93545.1"/>
    <property type="molecule type" value="Genomic_DNA"/>
</dbReference>
<dbReference type="GO" id="GO:0005524">
    <property type="term" value="F:ATP binding"/>
    <property type="evidence" value="ECO:0007669"/>
    <property type="project" value="UniProtKB-UniRule"/>
</dbReference>
<evidence type="ECO:0000256" key="1">
    <source>
        <dbReference type="ARBA" id="ARBA00004496"/>
    </source>
</evidence>
<dbReference type="HAMAP" id="MF_00639">
    <property type="entry name" value="MurD"/>
    <property type="match status" value="1"/>
</dbReference>
<evidence type="ECO:0000256" key="4">
    <source>
        <dbReference type="ARBA" id="ARBA00022598"/>
    </source>
</evidence>